<evidence type="ECO:0000313" key="5">
    <source>
        <dbReference type="Proteomes" id="UP000075737"/>
    </source>
</evidence>
<dbReference type="InterPro" id="IPR004175">
    <property type="entry name" value="RNA_CPDase"/>
</dbReference>
<comment type="similarity">
    <text evidence="2">Belongs to the 2H phosphoesterase superfamily. ThpR family.</text>
</comment>
<dbReference type="AlphaFoldDB" id="A0A162MFP9"/>
<dbReference type="NCBIfam" id="TIGR02258">
    <property type="entry name" value="2_5_ligase"/>
    <property type="match status" value="1"/>
</dbReference>
<dbReference type="PANTHER" id="PTHR35561:SF1">
    <property type="entry name" value="RNA 2',3'-CYCLIC PHOSPHODIESTERASE"/>
    <property type="match status" value="1"/>
</dbReference>
<keyword evidence="1 2" id="KW-0378">Hydrolase</keyword>
<feature type="domain" description="Phosphoesterase HXTX" evidence="3">
    <location>
        <begin position="14"/>
        <end position="97"/>
    </location>
</feature>
<proteinExistence type="inferred from homology"/>
<evidence type="ECO:0000256" key="1">
    <source>
        <dbReference type="ARBA" id="ARBA00022801"/>
    </source>
</evidence>
<sequence>MLLSENLIRTFISIEIDEDTKKEIAKYCRRLNYIKGIKWVEPYNYHLTLNFLGEIPEIIIPKLIEILDKVSLKYSSFKIELGDIGFFPNSKKPRVLWVGIKNPEQVINIKKELDELLKNSNISFDEKSFKPHLTLGRFKEDTKQIFLPEDLKFEISFIVNSIYLMKSTLSRQGPQYSVIHSSFFKNNIV</sequence>
<gene>
    <name evidence="4" type="ORF">ATZ99_13850</name>
</gene>
<feature type="active site" description="Proton donor" evidence="2">
    <location>
        <position position="46"/>
    </location>
</feature>
<keyword evidence="5" id="KW-1185">Reference proteome</keyword>
<protein>
    <recommendedName>
        <fullName evidence="2">RNA 2',3'-cyclic phosphodiesterase</fullName>
        <shortName evidence="2">RNA 2',3'-CPDase</shortName>
        <ecNumber evidence="2">3.1.4.58</ecNumber>
    </recommendedName>
</protein>
<feature type="domain" description="Phosphoesterase HXTX" evidence="3">
    <location>
        <begin position="103"/>
        <end position="176"/>
    </location>
</feature>
<evidence type="ECO:0000256" key="2">
    <source>
        <dbReference type="HAMAP-Rule" id="MF_01940"/>
    </source>
</evidence>
<evidence type="ECO:0000313" key="4">
    <source>
        <dbReference type="EMBL" id="KYO65747.1"/>
    </source>
</evidence>
<dbReference type="PANTHER" id="PTHR35561">
    <property type="entry name" value="RNA 2',3'-CYCLIC PHOSPHODIESTERASE"/>
    <property type="match status" value="1"/>
</dbReference>
<dbReference type="HAMAP" id="MF_01940">
    <property type="entry name" value="RNA_CPDase"/>
    <property type="match status" value="1"/>
</dbReference>
<dbReference type="GO" id="GO:0008664">
    <property type="term" value="F:RNA 2',3'-cyclic 3'-phosphodiesterase activity"/>
    <property type="evidence" value="ECO:0007669"/>
    <property type="project" value="UniProtKB-EC"/>
</dbReference>
<dbReference type="InterPro" id="IPR009097">
    <property type="entry name" value="Cyclic_Pdiesterase"/>
</dbReference>
<comment type="caution">
    <text evidence="4">The sequence shown here is derived from an EMBL/GenBank/DDBJ whole genome shotgun (WGS) entry which is preliminary data.</text>
</comment>
<dbReference type="Pfam" id="PF02834">
    <property type="entry name" value="LigT_PEase"/>
    <property type="match status" value="2"/>
</dbReference>
<dbReference type="InterPro" id="IPR014051">
    <property type="entry name" value="Phosphoesterase_HXTX"/>
</dbReference>
<reference evidence="4 5" key="1">
    <citation type="submission" date="2015-12" db="EMBL/GenBank/DDBJ databases">
        <title>Draft genome of Thermovenabulum gondwanense isolated from a red thermophilic microbial mat colonisisng an outflow channel of a bore well.</title>
        <authorList>
            <person name="Patel B.K."/>
        </authorList>
    </citation>
    <scope>NUCLEOTIDE SEQUENCE [LARGE SCALE GENOMIC DNA]</scope>
    <source>
        <strain evidence="4 5">R270</strain>
    </source>
</reference>
<dbReference type="EC" id="3.1.4.58" evidence="2"/>
<feature type="short sequence motif" description="HXTX 2" evidence="2">
    <location>
        <begin position="132"/>
        <end position="135"/>
    </location>
</feature>
<accession>A0A162MFP9</accession>
<organism evidence="4 5">
    <name type="scientific">Thermovenabulum gondwanense</name>
    <dbReference type="NCBI Taxonomy" id="520767"/>
    <lineage>
        <taxon>Bacteria</taxon>
        <taxon>Bacillati</taxon>
        <taxon>Bacillota</taxon>
        <taxon>Clostridia</taxon>
        <taxon>Thermosediminibacterales</taxon>
        <taxon>Thermosediminibacteraceae</taxon>
        <taxon>Thermovenabulum</taxon>
    </lineage>
</organism>
<comment type="catalytic activity">
    <reaction evidence="2">
        <text>a 3'-end 2',3'-cyclophospho-ribonucleotide-RNA + H2O = a 3'-end 2'-phospho-ribonucleotide-RNA + H(+)</text>
        <dbReference type="Rhea" id="RHEA:11828"/>
        <dbReference type="Rhea" id="RHEA-COMP:10464"/>
        <dbReference type="Rhea" id="RHEA-COMP:17353"/>
        <dbReference type="ChEBI" id="CHEBI:15377"/>
        <dbReference type="ChEBI" id="CHEBI:15378"/>
        <dbReference type="ChEBI" id="CHEBI:83064"/>
        <dbReference type="ChEBI" id="CHEBI:173113"/>
        <dbReference type="EC" id="3.1.4.58"/>
    </reaction>
</comment>
<comment type="function">
    <text evidence="2">Hydrolyzes RNA 2',3'-cyclic phosphodiester to an RNA 2'-phosphomonoester.</text>
</comment>
<dbReference type="STRING" id="520767.ATZ99_13850"/>
<dbReference type="EMBL" id="LOHZ01000032">
    <property type="protein sequence ID" value="KYO65747.1"/>
    <property type="molecule type" value="Genomic_DNA"/>
</dbReference>
<dbReference type="OrthoDB" id="9789350at2"/>
<feature type="active site" description="Proton acceptor" evidence="2">
    <location>
        <position position="132"/>
    </location>
</feature>
<dbReference type="Gene3D" id="3.90.1140.10">
    <property type="entry name" value="Cyclic phosphodiesterase"/>
    <property type="match status" value="1"/>
</dbReference>
<dbReference type="GO" id="GO:0004113">
    <property type="term" value="F:2',3'-cyclic-nucleotide 3'-phosphodiesterase activity"/>
    <property type="evidence" value="ECO:0007669"/>
    <property type="project" value="InterPro"/>
</dbReference>
<feature type="short sequence motif" description="HXTX 1" evidence="2">
    <location>
        <begin position="46"/>
        <end position="49"/>
    </location>
</feature>
<dbReference type="SUPFAM" id="SSF55144">
    <property type="entry name" value="LigT-like"/>
    <property type="match status" value="1"/>
</dbReference>
<dbReference type="Proteomes" id="UP000075737">
    <property type="component" value="Unassembled WGS sequence"/>
</dbReference>
<name>A0A162MFP9_9FIRM</name>
<evidence type="ECO:0000259" key="3">
    <source>
        <dbReference type="Pfam" id="PF02834"/>
    </source>
</evidence>